<evidence type="ECO:0000313" key="1">
    <source>
        <dbReference type="EMBL" id="EGQ76568.1"/>
    </source>
</evidence>
<evidence type="ECO:0000313" key="4">
    <source>
        <dbReference type="Proteomes" id="UP000829455"/>
    </source>
</evidence>
<evidence type="ECO:0000313" key="2">
    <source>
        <dbReference type="EMBL" id="UNV83820.1"/>
    </source>
</evidence>
<evidence type="ECO:0000313" key="3">
    <source>
        <dbReference type="Proteomes" id="UP000004982"/>
    </source>
</evidence>
<reference evidence="2 4" key="2">
    <citation type="submission" date="2022-03" db="EMBL/GenBank/DDBJ databases">
        <title>Genome sequencing of Neisseria macacae.</title>
        <authorList>
            <person name="Baek M.-G."/>
        </authorList>
    </citation>
    <scope>NUCLEOTIDE SEQUENCE [LARGE SCALE GENOMIC DNA]</scope>
    <source>
        <strain evidence="2 4">ATCC 33926</strain>
    </source>
</reference>
<protein>
    <recommendedName>
        <fullName evidence="5">Lipoprotein</fullName>
    </recommendedName>
</protein>
<dbReference type="PROSITE" id="PS51257">
    <property type="entry name" value="PROKAR_LIPOPROTEIN"/>
    <property type="match status" value="1"/>
</dbReference>
<reference evidence="1 3" key="1">
    <citation type="submission" date="2011-05" db="EMBL/GenBank/DDBJ databases">
        <authorList>
            <person name="Muzny D."/>
            <person name="Qin X."/>
            <person name="Deng J."/>
            <person name="Jiang H."/>
            <person name="Liu Y."/>
            <person name="Qu J."/>
            <person name="Song X.-Z."/>
            <person name="Zhang L."/>
            <person name="Thornton R."/>
            <person name="Coyle M."/>
            <person name="Francisco L."/>
            <person name="Jackson L."/>
            <person name="Javaid M."/>
            <person name="Korchina V."/>
            <person name="Kovar C."/>
            <person name="Mata R."/>
            <person name="Mathew T."/>
            <person name="Ngo R."/>
            <person name="Nguyen L."/>
            <person name="Nguyen N."/>
            <person name="Okwuonu G."/>
            <person name="Ongeri F."/>
            <person name="Pham C."/>
            <person name="Simmons D."/>
            <person name="Wilczek-Boney K."/>
            <person name="Hale W."/>
            <person name="Jakkamsetti A."/>
            <person name="Pham P."/>
            <person name="Ruth R."/>
            <person name="San Lucas F."/>
            <person name="Warren J."/>
            <person name="Zhang J."/>
            <person name="Zhao Z."/>
            <person name="Zhou C."/>
            <person name="Zhu D."/>
            <person name="Lee S."/>
            <person name="Bess C."/>
            <person name="Blankenburg K."/>
            <person name="Forbes L."/>
            <person name="Fu Q."/>
            <person name="Gubbala S."/>
            <person name="Hirani K."/>
            <person name="Jayaseelan J.C."/>
            <person name="Lara F."/>
            <person name="Munidasa M."/>
            <person name="Palculict T."/>
            <person name="Patil S."/>
            <person name="Pu L.-L."/>
            <person name="Saada N."/>
            <person name="Tang L."/>
            <person name="Weissenberger G."/>
            <person name="Zhu Y."/>
            <person name="Hemphill L."/>
            <person name="Shang Y."/>
            <person name="Youmans B."/>
            <person name="Ayvaz T."/>
            <person name="Ross M."/>
            <person name="Santibanez J."/>
            <person name="Aqrawi P."/>
            <person name="Gross S."/>
            <person name="Joshi V."/>
            <person name="Fowler G."/>
            <person name="Nazareth L."/>
            <person name="Reid J."/>
            <person name="Worley K."/>
            <person name="Petrosino J."/>
            <person name="Highlander S."/>
            <person name="Gibbs R."/>
        </authorList>
    </citation>
    <scope>NUCLEOTIDE SEQUENCE [LARGE SCALE GENOMIC DNA]</scope>
    <source>
        <strain evidence="1 3">ATCC 33926</strain>
    </source>
</reference>
<dbReference type="RefSeq" id="WP_003778796.1">
    <property type="nucleotide sequence ID" value="NZ_CP094241.1"/>
</dbReference>
<dbReference type="AlphaFoldDB" id="A0AA36UIE7"/>
<gene>
    <name evidence="1" type="ORF">HMPREF9418_1819</name>
    <name evidence="2" type="ORF">MON40_07190</name>
</gene>
<accession>A0AA36UIE7</accession>
<proteinExistence type="predicted"/>
<sequence length="104" mass="11611">MRKSSILILTALTVLVAGCDKMKSDTNSDTNIDQSDVCVVSKINKDEIQKCTPGKLIFLSPQTWGSEKVPIELSAFFCDTNHQVIYNNSGVLCVYTDKRMHKIK</sequence>
<dbReference type="EMBL" id="AFQE01000086">
    <property type="protein sequence ID" value="EGQ76568.1"/>
    <property type="molecule type" value="Genomic_DNA"/>
</dbReference>
<organism evidence="1 3">
    <name type="scientific">Neisseria macacae ATCC 33926</name>
    <dbReference type="NCBI Taxonomy" id="997348"/>
    <lineage>
        <taxon>Bacteria</taxon>
        <taxon>Pseudomonadati</taxon>
        <taxon>Pseudomonadota</taxon>
        <taxon>Betaproteobacteria</taxon>
        <taxon>Neisseriales</taxon>
        <taxon>Neisseriaceae</taxon>
        <taxon>Neisseria</taxon>
    </lineage>
</organism>
<evidence type="ECO:0008006" key="5">
    <source>
        <dbReference type="Google" id="ProtNLM"/>
    </source>
</evidence>
<dbReference type="Proteomes" id="UP000829455">
    <property type="component" value="Chromosome"/>
</dbReference>
<dbReference type="Proteomes" id="UP000004982">
    <property type="component" value="Unassembled WGS sequence"/>
</dbReference>
<keyword evidence="4" id="KW-1185">Reference proteome</keyword>
<name>A0AA36UIE7_9NEIS</name>
<dbReference type="EMBL" id="CP094241">
    <property type="protein sequence ID" value="UNV83820.1"/>
    <property type="molecule type" value="Genomic_DNA"/>
</dbReference>